<dbReference type="AlphaFoldDB" id="G8BR74"/>
<feature type="region of interest" description="Disordered" evidence="2">
    <location>
        <begin position="575"/>
        <end position="761"/>
    </location>
</feature>
<dbReference type="RefSeq" id="XP_003684684.1">
    <property type="nucleotide sequence ID" value="XM_003684636.1"/>
</dbReference>
<dbReference type="GO" id="GO:0005737">
    <property type="term" value="C:cytoplasm"/>
    <property type="evidence" value="ECO:0007669"/>
    <property type="project" value="TreeGrafter"/>
</dbReference>
<feature type="compositionally biased region" description="Acidic residues" evidence="2">
    <location>
        <begin position="667"/>
        <end position="694"/>
    </location>
</feature>
<dbReference type="InterPro" id="IPR051731">
    <property type="entry name" value="DENND11/AVL9_GEFs"/>
</dbReference>
<feature type="compositionally biased region" description="Low complexity" evidence="2">
    <location>
        <begin position="595"/>
        <end position="620"/>
    </location>
</feature>
<dbReference type="PROSITE" id="PS50211">
    <property type="entry name" value="DENN"/>
    <property type="match status" value="1"/>
</dbReference>
<feature type="compositionally biased region" description="Basic and acidic residues" evidence="2">
    <location>
        <begin position="695"/>
        <end position="710"/>
    </location>
</feature>
<feature type="compositionally biased region" description="Acidic residues" evidence="2">
    <location>
        <begin position="752"/>
        <end position="761"/>
    </location>
</feature>
<dbReference type="GeneID" id="11535214"/>
<dbReference type="KEGG" id="tpf:TPHA_0C00940"/>
<feature type="domain" description="UDENN" evidence="3">
    <location>
        <begin position="9"/>
        <end position="480"/>
    </location>
</feature>
<dbReference type="InterPro" id="IPR043153">
    <property type="entry name" value="DENN_C"/>
</dbReference>
<comment type="similarity">
    <text evidence="1">Belongs to the AVL9 family.</text>
</comment>
<dbReference type="eggNOG" id="KOG3823">
    <property type="taxonomic scope" value="Eukaryota"/>
</dbReference>
<dbReference type="InterPro" id="IPR018307">
    <property type="entry name" value="ABL9/DENND6_dom"/>
</dbReference>
<dbReference type="HOGENOM" id="CLU_009066_3_0_1"/>
<dbReference type="PANTHER" id="PTHR31017">
    <property type="entry name" value="LATE SECRETORY PATHWAY PROTEIN AVL9-RELATED"/>
    <property type="match status" value="1"/>
</dbReference>
<proteinExistence type="inferred from homology"/>
<dbReference type="Proteomes" id="UP000005666">
    <property type="component" value="Chromosome 3"/>
</dbReference>
<name>G8BR74_TETPH</name>
<evidence type="ECO:0000256" key="1">
    <source>
        <dbReference type="ARBA" id="ARBA00038178"/>
    </source>
</evidence>
<gene>
    <name evidence="4" type="primary">TPHA0C00940</name>
    <name evidence="4" type="ordered locus">TPHA_0C00940</name>
</gene>
<sequence length="761" mass="86326">MSNNGNSIIGVCVVDFHHTRGPEVEYWCGLEDKVDSKLLWPNLPFQALPDGSHSFQETFTYFTLLFNTKTNSSPESAVALGSEESSSKECTTLFAISCSQQLKSNELINKDEDVVRSTVQKAIVVISYQPIYGQIKDKLSIVTNVFFSQKNFHDRKIIDSLLDNLKLLFDYNNNNDSNKQEIKTSSNGTILNKKETSLYVGLNLRKIILDFKSNILLILKAILLEKKIIFYGNNVENLCNLQFGLISLIPNLISHLQNSGSPLLYDDNKDIAIVDSFKSSDRDSVLKFLGFPLNVFEKGGLFSPYTPLQQLNDITDPRTNFFVIGTSNSLLSERKSELCQIYVDTNDNSITMVDKSLQSLLQLSNNDKRWMEHLTSVVTETKNENDEEATKNLQFQGSEDFIRWQFEEYLIGLLSSVKLSEFIKLNKNNERQLSSLNSELISSNPISLFNISWVNEWKKTQNYEIFFSSTDDRIFDLFQPKHIYNGPDPFKAFQQKLSATFQNLKKHNNSSSSLLESKYSKTEPNNEITNVSEKENDKKSDSLSRVSSKSTQDSNKPFKDLPNRWAAFKELFNKKKQSDNSSDECGGSQEDADDQSSSSSSSSSSTMSSSESSDTGNDSNIVPIGLGIRNENEEEIKPEDIRESMNKLKLENDKHAIYSTEASDVNSENEEDNEDDKQIEVEDNEDEEENNDNEVDVKSSNEKTDISKENIEDEDSLEAATESHDKEIKLNREPSKLINSDAENQSDILIMTDDELKDEEH</sequence>
<evidence type="ECO:0000256" key="2">
    <source>
        <dbReference type="SAM" id="MobiDB-lite"/>
    </source>
</evidence>
<feature type="region of interest" description="Disordered" evidence="2">
    <location>
        <begin position="512"/>
        <end position="560"/>
    </location>
</feature>
<feature type="compositionally biased region" description="Basic and acidic residues" evidence="2">
    <location>
        <begin position="532"/>
        <end position="542"/>
    </location>
</feature>
<feature type="compositionally biased region" description="Basic and acidic residues" evidence="2">
    <location>
        <begin position="721"/>
        <end position="735"/>
    </location>
</feature>
<evidence type="ECO:0000259" key="3">
    <source>
        <dbReference type="PROSITE" id="PS50211"/>
    </source>
</evidence>
<protein>
    <recommendedName>
        <fullName evidence="3">UDENN domain-containing protein</fullName>
    </recommendedName>
</protein>
<keyword evidence="5" id="KW-1185">Reference proteome</keyword>
<feature type="compositionally biased region" description="Basic and acidic residues" evidence="2">
    <location>
        <begin position="638"/>
        <end position="656"/>
    </location>
</feature>
<evidence type="ECO:0000313" key="5">
    <source>
        <dbReference type="Proteomes" id="UP000005666"/>
    </source>
</evidence>
<dbReference type="OMA" id="IRTQFRV"/>
<accession>G8BR74</accession>
<dbReference type="EMBL" id="HE612858">
    <property type="protein sequence ID" value="CCE62250.1"/>
    <property type="molecule type" value="Genomic_DNA"/>
</dbReference>
<feature type="compositionally biased region" description="Polar residues" evidence="2">
    <location>
        <begin position="522"/>
        <end position="531"/>
    </location>
</feature>
<organism evidence="4 5">
    <name type="scientific">Tetrapisispora phaffii (strain ATCC 24235 / CBS 4417 / NBRC 1672 / NRRL Y-8282 / UCD 70-5)</name>
    <name type="common">Yeast</name>
    <name type="synonym">Fabospora phaffii</name>
    <dbReference type="NCBI Taxonomy" id="1071381"/>
    <lineage>
        <taxon>Eukaryota</taxon>
        <taxon>Fungi</taxon>
        <taxon>Dikarya</taxon>
        <taxon>Ascomycota</taxon>
        <taxon>Saccharomycotina</taxon>
        <taxon>Saccharomycetes</taxon>
        <taxon>Saccharomycetales</taxon>
        <taxon>Saccharomycetaceae</taxon>
        <taxon>Tetrapisispora</taxon>
    </lineage>
</organism>
<evidence type="ECO:0000313" key="4">
    <source>
        <dbReference type="EMBL" id="CCE62250.1"/>
    </source>
</evidence>
<dbReference type="InterPro" id="IPR037516">
    <property type="entry name" value="Tripartite_DENN"/>
</dbReference>
<dbReference type="Gene3D" id="3.40.50.11500">
    <property type="match status" value="1"/>
</dbReference>
<dbReference type="OrthoDB" id="26278at2759"/>
<dbReference type="PANTHER" id="PTHR31017:SF1">
    <property type="entry name" value="LATE SECRETORY PATHWAY PROTEIN AVL9 HOMOLOG"/>
    <property type="match status" value="1"/>
</dbReference>
<reference evidence="4 5" key="1">
    <citation type="journal article" date="2011" name="Proc. Natl. Acad. Sci. U.S.A.">
        <title>Evolutionary erosion of yeast sex chromosomes by mating-type switching accidents.</title>
        <authorList>
            <person name="Gordon J.L."/>
            <person name="Armisen D."/>
            <person name="Proux-Wera E."/>
            <person name="Oheigeartaigh S.S."/>
            <person name="Byrne K.P."/>
            <person name="Wolfe K.H."/>
        </authorList>
    </citation>
    <scope>NUCLEOTIDE SEQUENCE [LARGE SCALE GENOMIC DNA]</scope>
    <source>
        <strain evidence="5">ATCC 24235 / CBS 4417 / NBRC 1672 / NRRL Y-8282 / UCD 70-5</strain>
    </source>
</reference>
<dbReference type="Pfam" id="PF09794">
    <property type="entry name" value="Avl9"/>
    <property type="match status" value="1"/>
</dbReference>
<dbReference type="GO" id="GO:0006892">
    <property type="term" value="P:post-Golgi vesicle-mediated transport"/>
    <property type="evidence" value="ECO:0007669"/>
    <property type="project" value="EnsemblFungi"/>
</dbReference>
<feature type="compositionally biased region" description="Polar residues" evidence="2">
    <location>
        <begin position="737"/>
        <end position="747"/>
    </location>
</feature>